<keyword evidence="3 4" id="KW-0964">Secreted</keyword>
<evidence type="ECO:0000256" key="1">
    <source>
        <dbReference type="ARBA" id="ARBA00010746"/>
    </source>
</evidence>
<dbReference type="InterPro" id="IPR004265">
    <property type="entry name" value="Dirigent"/>
</dbReference>
<dbReference type="GO" id="GO:0048046">
    <property type="term" value="C:apoplast"/>
    <property type="evidence" value="ECO:0007669"/>
    <property type="project" value="UniProtKB-SubCell"/>
</dbReference>
<reference evidence="5 6" key="1">
    <citation type="submission" date="2024-05" db="EMBL/GenBank/DDBJ databases">
        <title>Haplotype-resolved chromosome-level genome assembly of Huyou (Citrus changshanensis).</title>
        <authorList>
            <person name="Miao C."/>
            <person name="Chen W."/>
            <person name="Wu Y."/>
            <person name="Wang L."/>
            <person name="Zhao S."/>
            <person name="Grierson D."/>
            <person name="Xu C."/>
            <person name="Chen K."/>
        </authorList>
    </citation>
    <scope>NUCLEOTIDE SEQUENCE [LARGE SCALE GENOMIC DNA]</scope>
    <source>
        <strain evidence="5">01-14</strain>
        <tissue evidence="5">Leaf</tissue>
    </source>
</reference>
<comment type="function">
    <text evidence="4">Dirigent proteins impart stereoselectivity on the phenoxy radical-coupling reaction, yielding optically active lignans from two molecules of coniferyl alcohol in the biosynthesis of lignans, flavonolignans, and alkaloids and thus plays a central role in plant secondary metabolism.</text>
</comment>
<dbReference type="GO" id="GO:0009699">
    <property type="term" value="P:phenylpropanoid biosynthetic process"/>
    <property type="evidence" value="ECO:0007669"/>
    <property type="project" value="UniProtKB-ARBA"/>
</dbReference>
<comment type="similarity">
    <text evidence="1 4">Belongs to the plant dirigent protein family.</text>
</comment>
<evidence type="ECO:0000256" key="2">
    <source>
        <dbReference type="ARBA" id="ARBA00011738"/>
    </source>
</evidence>
<comment type="caution">
    <text evidence="5">The sequence shown here is derived from an EMBL/GenBank/DDBJ whole genome shotgun (WGS) entry which is preliminary data.</text>
</comment>
<comment type="subcellular location">
    <subcellularLocation>
        <location evidence="4">Secreted</location>
        <location evidence="4">Extracellular space</location>
        <location evidence="4">Apoplast</location>
    </subcellularLocation>
</comment>
<evidence type="ECO:0000256" key="3">
    <source>
        <dbReference type="ARBA" id="ARBA00022525"/>
    </source>
</evidence>
<proteinExistence type="inferred from homology"/>
<organism evidence="5 6">
    <name type="scientific">Citrus x changshan-huyou</name>
    <dbReference type="NCBI Taxonomy" id="2935761"/>
    <lineage>
        <taxon>Eukaryota</taxon>
        <taxon>Viridiplantae</taxon>
        <taxon>Streptophyta</taxon>
        <taxon>Embryophyta</taxon>
        <taxon>Tracheophyta</taxon>
        <taxon>Spermatophyta</taxon>
        <taxon>Magnoliopsida</taxon>
        <taxon>eudicotyledons</taxon>
        <taxon>Gunneridae</taxon>
        <taxon>Pentapetalae</taxon>
        <taxon>rosids</taxon>
        <taxon>malvids</taxon>
        <taxon>Sapindales</taxon>
        <taxon>Rutaceae</taxon>
        <taxon>Aurantioideae</taxon>
        <taxon>Citrus</taxon>
    </lineage>
</organism>
<keyword evidence="4" id="KW-0052">Apoplast</keyword>
<dbReference type="PANTHER" id="PTHR46215">
    <property type="entry name" value="DIRIGENT PROTEIN 24-RELATED"/>
    <property type="match status" value="1"/>
</dbReference>
<evidence type="ECO:0000313" key="6">
    <source>
        <dbReference type="Proteomes" id="UP001428341"/>
    </source>
</evidence>
<feature type="chain" id="PRO_5042671197" description="Dirigent protein" evidence="4">
    <location>
        <begin position="33"/>
        <end position="366"/>
    </location>
</feature>
<dbReference type="InterPro" id="IPR044859">
    <property type="entry name" value="Allene_oxi_cyc_Dirigent"/>
</dbReference>
<dbReference type="AlphaFoldDB" id="A0AAP0LIJ3"/>
<gene>
    <name evidence="5" type="ORF">WN944_027985</name>
</gene>
<keyword evidence="4" id="KW-0732">Signal</keyword>
<evidence type="ECO:0000313" key="5">
    <source>
        <dbReference type="EMBL" id="KAK9175973.1"/>
    </source>
</evidence>
<dbReference type="Proteomes" id="UP001428341">
    <property type="component" value="Unassembled WGS sequence"/>
</dbReference>
<protein>
    <recommendedName>
        <fullName evidence="4">Dirigent protein</fullName>
    </recommendedName>
</protein>
<comment type="subunit">
    <text evidence="2 4">Homodimer.</text>
</comment>
<dbReference type="EMBL" id="JBCGBO010000025">
    <property type="protein sequence ID" value="KAK9175973.1"/>
    <property type="molecule type" value="Genomic_DNA"/>
</dbReference>
<dbReference type="Pfam" id="PF03018">
    <property type="entry name" value="Dirigent"/>
    <property type="match status" value="1"/>
</dbReference>
<keyword evidence="6" id="KW-1185">Reference proteome</keyword>
<name>A0AAP0LIJ3_9ROSI</name>
<accession>A0AAP0LIJ3</accession>
<dbReference type="Gene3D" id="2.40.480.10">
    <property type="entry name" value="Allene oxide cyclase-like"/>
    <property type="match status" value="1"/>
</dbReference>
<sequence>MTKKFSLGSNCKSLRAILQLSLLAITLRCVNAARIFTEDDDTDTPTPPPVPPPEAHPPLSFFMHDILGGSAPSERVVAGITASTQINGLPFSKPNNRVFPIKGGVPLVTANNGININNGFVNNNNLPFLGGPNGATVSTVISNNGNNNLVTNGNTLPFVTAGQLPQGAALQNPMFGAITVIDDELTEGHELGASVIGKAQGSYLASSLDGSSQTMAFSAIFGDDEEDTISFFGVHRTASHESGIAVVGGTGKYDNAEGYATIETLHLTNQHTTDGVEAVLQFTATDISLKISSSSFLALFFILASNSRLFCIRNLEVTEPLMIDNICESEAPSAVFRQERAEYELQSSPIKLLETDVEVCNDNIQT</sequence>
<feature type="signal peptide" evidence="4">
    <location>
        <begin position="1"/>
        <end position="32"/>
    </location>
</feature>
<dbReference type="PANTHER" id="PTHR46215:SF15">
    <property type="entry name" value="DIRIGENT PROTEIN 24"/>
    <property type="match status" value="1"/>
</dbReference>
<evidence type="ECO:0000256" key="4">
    <source>
        <dbReference type="RuleBase" id="RU363099"/>
    </source>
</evidence>